<dbReference type="PRINTS" id="PR01161">
    <property type="entry name" value="TUBULIN"/>
</dbReference>
<keyword evidence="16" id="KW-1185">Reference proteome</keyword>
<sequence>MLTLQIGQCGNQLGHALFQRLAEDDERAARSAFFRSPEGVDRVRSPARRVARAVLIDMEPKVVSQCLRRATPSAAWEYDARNTFAQQSGSGNNWAFGYMAHGERHYDALHDLVQREAERCDLLHTVLALQSVAGGTGSGLGSFVTEHVVADALPHARVLNAIVWPYQSGEVIVQNYNAVLTMASLAAAADGVIVLQNDVANEICRRLLQIARPSFDEMNHVLATQLAAALLPLDATRDVAGALCEQLCTHPGFKLLDIKTIPQIPQRSKAFSTHTWTGLLKHLHQMQVANSPLEEGIDWSVSLQTPGRARNRAIVLPEKSWRKERTLAKWTFGEVFVAQFVGKQKLVIKEMYSKYAKRETSSMRQFVDEIMLAAKLSHPHIVPFVGITLCDAISARGYACEFMTRGDLGTILSTLRGQSDNRRGFQWFGSRLSGSTSDFPRSKAEVAMDLLDGLMYLHALDPPVIHHRLCSRIALVSEDYTLKLSLLGLPSRQRLHEMTDQTPWMAPEVLRGGEYDERAVVYAVGVILTELDTCEYPYRSGIDGFLPANPSMARIAIMVGAGSVQPVLQDECPGLIRSLVKRCLSFDRADRPTLRQVHDSVERLCRQSQLSGDES</sequence>
<evidence type="ECO:0000256" key="2">
    <source>
        <dbReference type="ARBA" id="ARBA00004123"/>
    </source>
</evidence>
<dbReference type="GO" id="GO:0005524">
    <property type="term" value="F:ATP binding"/>
    <property type="evidence" value="ECO:0007669"/>
    <property type="project" value="InterPro"/>
</dbReference>
<evidence type="ECO:0000256" key="13">
    <source>
        <dbReference type="ARBA" id="ARBA00046149"/>
    </source>
</evidence>
<comment type="caution">
    <text evidence="15">The sequence shown here is derived from an EMBL/GenBank/DDBJ whole genome shotgun (WGS) entry which is preliminary data.</text>
</comment>
<dbReference type="InterPro" id="IPR000217">
    <property type="entry name" value="Tubulin"/>
</dbReference>
<dbReference type="GO" id="GO:0005200">
    <property type="term" value="F:structural constituent of cytoskeleton"/>
    <property type="evidence" value="ECO:0007669"/>
    <property type="project" value="InterPro"/>
</dbReference>
<dbReference type="SMART" id="SM00864">
    <property type="entry name" value="Tubulin"/>
    <property type="match status" value="1"/>
</dbReference>
<comment type="similarity">
    <text evidence="4">Belongs to the tubulin family.</text>
</comment>
<evidence type="ECO:0000259" key="14">
    <source>
        <dbReference type="PROSITE" id="PS50011"/>
    </source>
</evidence>
<dbReference type="Gene3D" id="3.40.50.1440">
    <property type="entry name" value="Tubulin/FtsZ, GTPase domain"/>
    <property type="match status" value="1"/>
</dbReference>
<evidence type="ECO:0000256" key="7">
    <source>
        <dbReference type="ARBA" id="ARBA00022741"/>
    </source>
</evidence>
<evidence type="ECO:0000256" key="8">
    <source>
        <dbReference type="ARBA" id="ARBA00022794"/>
    </source>
</evidence>
<protein>
    <recommendedName>
        <fullName evidence="5">Tubulin delta chain</fullName>
    </recommendedName>
    <alternativeName>
        <fullName evidence="12">Delta-tubulin</fullName>
    </alternativeName>
</protein>
<dbReference type="PROSITE" id="PS50011">
    <property type="entry name" value="PROTEIN_KINASE_DOM"/>
    <property type="match status" value="1"/>
</dbReference>
<keyword evidence="9" id="KW-0342">GTP-binding</keyword>
<feature type="domain" description="Protein kinase" evidence="14">
    <location>
        <begin position="321"/>
        <end position="601"/>
    </location>
</feature>
<evidence type="ECO:0000256" key="10">
    <source>
        <dbReference type="ARBA" id="ARBA00023242"/>
    </source>
</evidence>
<dbReference type="Gene3D" id="3.30.200.20">
    <property type="entry name" value="Phosphorylase Kinase, domain 1"/>
    <property type="match status" value="1"/>
</dbReference>
<dbReference type="SUPFAM" id="SSF52490">
    <property type="entry name" value="Tubulin nucleotide-binding domain-like"/>
    <property type="match status" value="1"/>
</dbReference>
<dbReference type="GO" id="GO:0004672">
    <property type="term" value="F:protein kinase activity"/>
    <property type="evidence" value="ECO:0007669"/>
    <property type="project" value="InterPro"/>
</dbReference>
<keyword evidence="6" id="KW-0493">Microtubule</keyword>
<dbReference type="GO" id="GO:0005874">
    <property type="term" value="C:microtubule"/>
    <property type="evidence" value="ECO:0007669"/>
    <property type="project" value="UniProtKB-KW"/>
</dbReference>
<keyword evidence="11" id="KW-0966">Cell projection</keyword>
<dbReference type="GO" id="GO:0005814">
    <property type="term" value="C:centriole"/>
    <property type="evidence" value="ECO:0007669"/>
    <property type="project" value="UniProtKB-SubCell"/>
</dbReference>
<reference evidence="15" key="1">
    <citation type="submission" date="2021-12" db="EMBL/GenBank/DDBJ databases">
        <title>Prjna785345.</title>
        <authorList>
            <person name="Rujirawat T."/>
            <person name="Krajaejun T."/>
        </authorList>
    </citation>
    <scope>NUCLEOTIDE SEQUENCE</scope>
    <source>
        <strain evidence="15">Pi057C3</strain>
    </source>
</reference>
<dbReference type="GO" id="GO:0007017">
    <property type="term" value="P:microtubule-based process"/>
    <property type="evidence" value="ECO:0007669"/>
    <property type="project" value="InterPro"/>
</dbReference>
<evidence type="ECO:0000313" key="15">
    <source>
        <dbReference type="EMBL" id="KAJ0392878.1"/>
    </source>
</evidence>
<dbReference type="InterPro" id="IPR036525">
    <property type="entry name" value="Tubulin/FtsZ_GTPase_sf"/>
</dbReference>
<evidence type="ECO:0000313" key="16">
    <source>
        <dbReference type="Proteomes" id="UP001209570"/>
    </source>
</evidence>
<dbReference type="InterPro" id="IPR002967">
    <property type="entry name" value="Delta_tubulin"/>
</dbReference>
<name>A0AAD5LBJ3_PYTIN</name>
<evidence type="ECO:0000256" key="6">
    <source>
        <dbReference type="ARBA" id="ARBA00022701"/>
    </source>
</evidence>
<keyword evidence="8" id="KW-0970">Cilium biogenesis/degradation</keyword>
<dbReference type="Pfam" id="PF07714">
    <property type="entry name" value="PK_Tyr_Ser-Thr"/>
    <property type="match status" value="1"/>
</dbReference>
<keyword evidence="7" id="KW-0547">Nucleotide-binding</keyword>
<comment type="subcellular location">
    <subcellularLocation>
        <location evidence="3">Cell projection</location>
        <location evidence="3">Cilium</location>
    </subcellularLocation>
    <subcellularLocation>
        <location evidence="1">Cytoplasm</location>
        <location evidence="1">Cytoskeleton</location>
        <location evidence="1">Microtubule organizing center</location>
        <location evidence="1">Centrosome</location>
        <location evidence="1">Centriole</location>
    </subcellularLocation>
    <subcellularLocation>
        <location evidence="2">Nucleus</location>
    </subcellularLocation>
</comment>
<dbReference type="InterPro" id="IPR001245">
    <property type="entry name" value="Ser-Thr/Tyr_kinase_cat_dom"/>
</dbReference>
<evidence type="ECO:0000256" key="3">
    <source>
        <dbReference type="ARBA" id="ARBA00004138"/>
    </source>
</evidence>
<dbReference type="CDD" id="cd02189">
    <property type="entry name" value="delta_zeta_tubulin-like"/>
    <property type="match status" value="1"/>
</dbReference>
<dbReference type="SUPFAM" id="SSF56112">
    <property type="entry name" value="Protein kinase-like (PK-like)"/>
    <property type="match status" value="1"/>
</dbReference>
<dbReference type="PROSITE" id="PS00227">
    <property type="entry name" value="TUBULIN"/>
    <property type="match status" value="1"/>
</dbReference>
<evidence type="ECO:0000256" key="5">
    <source>
        <dbReference type="ARBA" id="ARBA00014184"/>
    </source>
</evidence>
<dbReference type="EMBL" id="JAKCXM010000559">
    <property type="protein sequence ID" value="KAJ0392878.1"/>
    <property type="molecule type" value="Genomic_DNA"/>
</dbReference>
<dbReference type="InterPro" id="IPR017975">
    <property type="entry name" value="Tubulin_CS"/>
</dbReference>
<dbReference type="GO" id="GO:0005929">
    <property type="term" value="C:cilium"/>
    <property type="evidence" value="ECO:0007669"/>
    <property type="project" value="UniProtKB-SubCell"/>
</dbReference>
<dbReference type="Gene3D" id="1.10.510.10">
    <property type="entry name" value="Transferase(Phosphotransferase) domain 1"/>
    <property type="match status" value="1"/>
</dbReference>
<dbReference type="Proteomes" id="UP001209570">
    <property type="component" value="Unassembled WGS sequence"/>
</dbReference>
<dbReference type="InterPro" id="IPR011009">
    <property type="entry name" value="Kinase-like_dom_sf"/>
</dbReference>
<dbReference type="AlphaFoldDB" id="A0AAD5LBJ3"/>
<keyword evidence="10" id="KW-0539">Nucleus</keyword>
<dbReference type="InterPro" id="IPR003008">
    <property type="entry name" value="Tubulin_FtsZ_GTPase"/>
</dbReference>
<gene>
    <name evidence="15" type="ORF">P43SY_001897</name>
</gene>
<dbReference type="PANTHER" id="PTHR11588">
    <property type="entry name" value="TUBULIN"/>
    <property type="match status" value="1"/>
</dbReference>
<dbReference type="GO" id="GO:0030030">
    <property type="term" value="P:cell projection organization"/>
    <property type="evidence" value="ECO:0007669"/>
    <property type="project" value="UniProtKB-KW"/>
</dbReference>
<dbReference type="InterPro" id="IPR000719">
    <property type="entry name" value="Prot_kinase_dom"/>
</dbReference>
<proteinExistence type="inferred from homology"/>
<dbReference type="Pfam" id="PF00091">
    <property type="entry name" value="Tubulin"/>
    <property type="match status" value="1"/>
</dbReference>
<organism evidence="15 16">
    <name type="scientific">Pythium insidiosum</name>
    <name type="common">Pythiosis disease agent</name>
    <dbReference type="NCBI Taxonomy" id="114742"/>
    <lineage>
        <taxon>Eukaryota</taxon>
        <taxon>Sar</taxon>
        <taxon>Stramenopiles</taxon>
        <taxon>Oomycota</taxon>
        <taxon>Peronosporomycetes</taxon>
        <taxon>Pythiales</taxon>
        <taxon>Pythiaceae</taxon>
        <taxon>Pythium</taxon>
    </lineage>
</organism>
<comment type="function">
    <text evidence="13">Acts as a positive regulator of hedgehog signaling and regulates ciliary function.</text>
</comment>
<accession>A0AAD5LBJ3</accession>
<evidence type="ECO:0000256" key="1">
    <source>
        <dbReference type="ARBA" id="ARBA00004114"/>
    </source>
</evidence>
<evidence type="ECO:0000256" key="4">
    <source>
        <dbReference type="ARBA" id="ARBA00009636"/>
    </source>
</evidence>
<evidence type="ECO:0000256" key="12">
    <source>
        <dbReference type="ARBA" id="ARBA00030594"/>
    </source>
</evidence>
<dbReference type="GO" id="GO:0005525">
    <property type="term" value="F:GTP binding"/>
    <property type="evidence" value="ECO:0007669"/>
    <property type="project" value="UniProtKB-KW"/>
</dbReference>
<evidence type="ECO:0000256" key="9">
    <source>
        <dbReference type="ARBA" id="ARBA00023134"/>
    </source>
</evidence>
<dbReference type="PRINTS" id="PR01224">
    <property type="entry name" value="DELTATUBULIN"/>
</dbReference>
<evidence type="ECO:0000256" key="11">
    <source>
        <dbReference type="ARBA" id="ARBA00023273"/>
    </source>
</evidence>
<dbReference type="GO" id="GO:0005634">
    <property type="term" value="C:nucleus"/>
    <property type="evidence" value="ECO:0007669"/>
    <property type="project" value="UniProtKB-SubCell"/>
</dbReference>